<feature type="compositionally biased region" description="Polar residues" evidence="7">
    <location>
        <begin position="548"/>
        <end position="567"/>
    </location>
</feature>
<evidence type="ECO:0000313" key="11">
    <source>
        <dbReference type="Proteomes" id="UP000069940"/>
    </source>
</evidence>
<dbReference type="Pfam" id="PF13894">
    <property type="entry name" value="zf-C2H2_4"/>
    <property type="match status" value="1"/>
</dbReference>
<dbReference type="InterPro" id="IPR036236">
    <property type="entry name" value="Znf_C2H2_sf"/>
</dbReference>
<keyword evidence="3 5" id="KW-0863">Zinc-finger</keyword>
<evidence type="ECO:0000256" key="7">
    <source>
        <dbReference type="SAM" id="MobiDB-lite"/>
    </source>
</evidence>
<evidence type="ECO:0000313" key="10">
    <source>
        <dbReference type="EnsemblMetazoa" id="AALFPA23_009288.P12762"/>
    </source>
</evidence>
<feature type="region of interest" description="Disordered" evidence="7">
    <location>
        <begin position="130"/>
        <end position="177"/>
    </location>
</feature>
<dbReference type="SMART" id="SM00355">
    <property type="entry name" value="ZnF_C2H2"/>
    <property type="match status" value="12"/>
</dbReference>
<reference evidence="10" key="2">
    <citation type="submission" date="2025-05" db="UniProtKB">
        <authorList>
            <consortium name="EnsemblMetazoa"/>
        </authorList>
    </citation>
    <scope>IDENTIFICATION</scope>
    <source>
        <strain evidence="10">Foshan</strain>
    </source>
</reference>
<evidence type="ECO:0008006" key="12">
    <source>
        <dbReference type="Google" id="ProtNLM"/>
    </source>
</evidence>
<evidence type="ECO:0000256" key="3">
    <source>
        <dbReference type="ARBA" id="ARBA00022771"/>
    </source>
</evidence>
<dbReference type="Proteomes" id="UP000069940">
    <property type="component" value="Unassembled WGS sequence"/>
</dbReference>
<dbReference type="InterPro" id="IPR012934">
    <property type="entry name" value="Znf_AD"/>
</dbReference>
<dbReference type="GeneID" id="109621332"/>
<evidence type="ECO:0000256" key="6">
    <source>
        <dbReference type="PROSITE-ProRule" id="PRU01263"/>
    </source>
</evidence>
<feature type="binding site" evidence="6">
    <location>
        <position position="84"/>
    </location>
    <ligand>
        <name>Zn(2+)</name>
        <dbReference type="ChEBI" id="CHEBI:29105"/>
    </ligand>
</feature>
<dbReference type="Pfam" id="PF07776">
    <property type="entry name" value="zf-AD"/>
    <property type="match status" value="1"/>
</dbReference>
<dbReference type="SUPFAM" id="SSF57667">
    <property type="entry name" value="beta-beta-alpha zinc fingers"/>
    <property type="match status" value="6"/>
</dbReference>
<keyword evidence="1 6" id="KW-0479">Metal-binding</keyword>
<dbReference type="PANTHER" id="PTHR24409">
    <property type="entry name" value="ZINC FINGER PROTEIN 142"/>
    <property type="match status" value="1"/>
</dbReference>
<dbReference type="PROSITE" id="PS00028">
    <property type="entry name" value="ZINC_FINGER_C2H2_1"/>
    <property type="match status" value="8"/>
</dbReference>
<feature type="domain" description="C2H2-type" evidence="8">
    <location>
        <begin position="373"/>
        <end position="401"/>
    </location>
</feature>
<organism evidence="10 11">
    <name type="scientific">Aedes albopictus</name>
    <name type="common">Asian tiger mosquito</name>
    <name type="synonym">Stegomyia albopicta</name>
    <dbReference type="NCBI Taxonomy" id="7160"/>
    <lineage>
        <taxon>Eukaryota</taxon>
        <taxon>Metazoa</taxon>
        <taxon>Ecdysozoa</taxon>
        <taxon>Arthropoda</taxon>
        <taxon>Hexapoda</taxon>
        <taxon>Insecta</taxon>
        <taxon>Pterygota</taxon>
        <taxon>Neoptera</taxon>
        <taxon>Endopterygota</taxon>
        <taxon>Diptera</taxon>
        <taxon>Nematocera</taxon>
        <taxon>Culicoidea</taxon>
        <taxon>Culicidae</taxon>
        <taxon>Culicinae</taxon>
        <taxon>Aedini</taxon>
        <taxon>Aedes</taxon>
        <taxon>Stegomyia</taxon>
    </lineage>
</organism>
<accession>A0ABM1YHU8</accession>
<feature type="binding site" evidence="6">
    <location>
        <position position="38"/>
    </location>
    <ligand>
        <name>Zn(2+)</name>
        <dbReference type="ChEBI" id="CHEBI:29105"/>
    </ligand>
</feature>
<dbReference type="Pfam" id="PF00096">
    <property type="entry name" value="zf-C2H2"/>
    <property type="match status" value="3"/>
</dbReference>
<feature type="compositionally biased region" description="Acidic residues" evidence="7">
    <location>
        <begin position="160"/>
        <end position="170"/>
    </location>
</feature>
<keyword evidence="2" id="KW-0677">Repeat</keyword>
<dbReference type="InterPro" id="IPR013087">
    <property type="entry name" value="Znf_C2H2_type"/>
</dbReference>
<dbReference type="Pfam" id="PF12874">
    <property type="entry name" value="zf-met"/>
    <property type="match status" value="1"/>
</dbReference>
<feature type="compositionally biased region" description="Polar residues" evidence="7">
    <location>
        <begin position="130"/>
        <end position="151"/>
    </location>
</feature>
<dbReference type="EnsemblMetazoa" id="AALFPA23_009288.R12762">
    <property type="protein sequence ID" value="AALFPA23_009288.P12762"/>
    <property type="gene ID" value="AALFPA23_009288"/>
</dbReference>
<dbReference type="PROSITE" id="PS51915">
    <property type="entry name" value="ZAD"/>
    <property type="match status" value="1"/>
</dbReference>
<sequence length="577" mass="66236">MNEAGWSNFEVKQEPPPSEDERGPSPEVQDVRVLDQYCRLCLRTTPDFLVSLVSYIGGLPIPYVFRSVTGLELVLKDAFPSKVCQGCLDSLENAYNARERFVASYALLESFSSSKDRSLIDQLNEYQGGTNLGVNEEPLNSSLEPTPTVSEPKTIKQEPELDLEPEEPPDQESKKTIKKRVNNRYKSKIKKAMLDPNKCYICGHIHENVESLEAHLPEHVGMIPYQCEECKEAGLPAKIISVILLHKHFRMHASAIKCPKCPIRVSTMAALYGHMQIYHGENSDTEYTCQICDMKLVSKFAWKRHVRFHKAREDGRYTCTICQKKFATKPHLTRHERSHTNERPFKCHFCPNSYKTQNVRNRHERTHTGEKGFHCEICGKRYRLRSVLNTHLESAHGAPKEPEGPLPVINCDFEGCNYSTTKKGAMYNHKTIHEPKFQCQFCPKRYPTGQKLEMHQFVHTGEKKFRCHLCPKSFRSKFTLDQHVAAHTATEQIPCEICGKTFVRERSLKQHLVRHANSTLNFECETCGKKFRYRGELVRHEKTHEKAANNTNSISVGQDSEQSTVTVKQEVEELQDQ</sequence>
<keyword evidence="4 6" id="KW-0862">Zinc</keyword>
<feature type="region of interest" description="Disordered" evidence="7">
    <location>
        <begin position="548"/>
        <end position="577"/>
    </location>
</feature>
<feature type="domain" description="C2H2-type" evidence="8">
    <location>
        <begin position="437"/>
        <end position="464"/>
    </location>
</feature>
<name>A0ABM1YHU8_AEDAL</name>
<feature type="domain" description="C2H2-type" evidence="8">
    <location>
        <begin position="522"/>
        <end position="549"/>
    </location>
</feature>
<evidence type="ECO:0000259" key="8">
    <source>
        <dbReference type="PROSITE" id="PS50157"/>
    </source>
</evidence>
<feature type="domain" description="C2H2-type" evidence="8">
    <location>
        <begin position="493"/>
        <end position="520"/>
    </location>
</feature>
<dbReference type="SUPFAM" id="SSF57716">
    <property type="entry name" value="Glucocorticoid receptor-like (DNA-binding domain)"/>
    <property type="match status" value="1"/>
</dbReference>
<protein>
    <recommendedName>
        <fullName evidence="12">C2h2-type zn-finger protein</fullName>
    </recommendedName>
</protein>
<dbReference type="PROSITE" id="PS50157">
    <property type="entry name" value="ZINC_FINGER_C2H2_2"/>
    <property type="match status" value="7"/>
</dbReference>
<feature type="domain" description="ZAD" evidence="9">
    <location>
        <begin position="36"/>
        <end position="111"/>
    </location>
</feature>
<feature type="domain" description="C2H2-type" evidence="8">
    <location>
        <begin position="465"/>
        <end position="492"/>
    </location>
</feature>
<feature type="binding site" evidence="6">
    <location>
        <position position="41"/>
    </location>
    <ligand>
        <name>Zn(2+)</name>
        <dbReference type="ChEBI" id="CHEBI:29105"/>
    </ligand>
</feature>
<evidence type="ECO:0000256" key="1">
    <source>
        <dbReference type="ARBA" id="ARBA00022723"/>
    </source>
</evidence>
<dbReference type="SMART" id="SM00868">
    <property type="entry name" value="zf-AD"/>
    <property type="match status" value="1"/>
</dbReference>
<keyword evidence="11" id="KW-1185">Reference proteome</keyword>
<feature type="binding site" evidence="6">
    <location>
        <position position="87"/>
    </location>
    <ligand>
        <name>Zn(2+)</name>
        <dbReference type="ChEBI" id="CHEBI:29105"/>
    </ligand>
</feature>
<dbReference type="RefSeq" id="XP_029726806.1">
    <property type="nucleotide sequence ID" value="XM_029870946.2"/>
</dbReference>
<evidence type="ECO:0000256" key="4">
    <source>
        <dbReference type="ARBA" id="ARBA00022833"/>
    </source>
</evidence>
<proteinExistence type="predicted"/>
<feature type="region of interest" description="Disordered" evidence="7">
    <location>
        <begin position="1"/>
        <end position="26"/>
    </location>
</feature>
<feature type="domain" description="C2H2-type" evidence="8">
    <location>
        <begin position="317"/>
        <end position="344"/>
    </location>
</feature>
<evidence type="ECO:0000256" key="2">
    <source>
        <dbReference type="ARBA" id="ARBA00022737"/>
    </source>
</evidence>
<evidence type="ECO:0000256" key="5">
    <source>
        <dbReference type="PROSITE-ProRule" id="PRU00042"/>
    </source>
</evidence>
<feature type="domain" description="C2H2-type" evidence="8">
    <location>
        <begin position="345"/>
        <end position="372"/>
    </location>
</feature>
<reference evidence="11" key="1">
    <citation type="journal article" date="2015" name="Proc. Natl. Acad. Sci. U.S.A.">
        <title>Genome sequence of the Asian Tiger mosquito, Aedes albopictus, reveals insights into its biology, genetics, and evolution.</title>
        <authorList>
            <person name="Chen X.G."/>
            <person name="Jiang X."/>
            <person name="Gu J."/>
            <person name="Xu M."/>
            <person name="Wu Y."/>
            <person name="Deng Y."/>
            <person name="Zhang C."/>
            <person name="Bonizzoni M."/>
            <person name="Dermauw W."/>
            <person name="Vontas J."/>
            <person name="Armbruster P."/>
            <person name="Huang X."/>
            <person name="Yang Y."/>
            <person name="Zhang H."/>
            <person name="He W."/>
            <person name="Peng H."/>
            <person name="Liu Y."/>
            <person name="Wu K."/>
            <person name="Chen J."/>
            <person name="Lirakis M."/>
            <person name="Topalis P."/>
            <person name="Van Leeuwen T."/>
            <person name="Hall A.B."/>
            <person name="Jiang X."/>
            <person name="Thorpe C."/>
            <person name="Mueller R.L."/>
            <person name="Sun C."/>
            <person name="Waterhouse R.M."/>
            <person name="Yan G."/>
            <person name="Tu Z.J."/>
            <person name="Fang X."/>
            <person name="James A.A."/>
        </authorList>
    </citation>
    <scope>NUCLEOTIDE SEQUENCE [LARGE SCALE GENOMIC DNA]</scope>
    <source>
        <strain evidence="11">Foshan</strain>
    </source>
</reference>
<dbReference type="PANTHER" id="PTHR24409:SF295">
    <property type="entry name" value="AZ2-RELATED"/>
    <property type="match status" value="1"/>
</dbReference>
<evidence type="ECO:0000259" key="9">
    <source>
        <dbReference type="PROSITE" id="PS51915"/>
    </source>
</evidence>
<dbReference type="Gene3D" id="3.30.160.60">
    <property type="entry name" value="Classic Zinc Finger"/>
    <property type="match status" value="8"/>
</dbReference>